<dbReference type="InterPro" id="IPR038883">
    <property type="entry name" value="AN11006-like"/>
</dbReference>
<dbReference type="Proteomes" id="UP000799772">
    <property type="component" value="Unassembled WGS sequence"/>
</dbReference>
<organism evidence="2 3">
    <name type="scientific">Rhizodiscina lignyota</name>
    <dbReference type="NCBI Taxonomy" id="1504668"/>
    <lineage>
        <taxon>Eukaryota</taxon>
        <taxon>Fungi</taxon>
        <taxon>Dikarya</taxon>
        <taxon>Ascomycota</taxon>
        <taxon>Pezizomycotina</taxon>
        <taxon>Dothideomycetes</taxon>
        <taxon>Pleosporomycetidae</taxon>
        <taxon>Aulographales</taxon>
        <taxon>Rhizodiscinaceae</taxon>
        <taxon>Rhizodiscina</taxon>
    </lineage>
</organism>
<protein>
    <submittedName>
        <fullName evidence="2">Uncharacterized protein</fullName>
    </submittedName>
</protein>
<name>A0A9P4I873_9PEZI</name>
<accession>A0A9P4I873</accession>
<reference evidence="2" key="1">
    <citation type="journal article" date="2020" name="Stud. Mycol.">
        <title>101 Dothideomycetes genomes: a test case for predicting lifestyles and emergence of pathogens.</title>
        <authorList>
            <person name="Haridas S."/>
            <person name="Albert R."/>
            <person name="Binder M."/>
            <person name="Bloem J."/>
            <person name="Labutti K."/>
            <person name="Salamov A."/>
            <person name="Andreopoulos B."/>
            <person name="Baker S."/>
            <person name="Barry K."/>
            <person name="Bills G."/>
            <person name="Bluhm B."/>
            <person name="Cannon C."/>
            <person name="Castanera R."/>
            <person name="Culley D."/>
            <person name="Daum C."/>
            <person name="Ezra D."/>
            <person name="Gonzalez J."/>
            <person name="Henrissat B."/>
            <person name="Kuo A."/>
            <person name="Liang C."/>
            <person name="Lipzen A."/>
            <person name="Lutzoni F."/>
            <person name="Magnuson J."/>
            <person name="Mondo S."/>
            <person name="Nolan M."/>
            <person name="Ohm R."/>
            <person name="Pangilinan J."/>
            <person name="Park H.-J."/>
            <person name="Ramirez L."/>
            <person name="Alfaro M."/>
            <person name="Sun H."/>
            <person name="Tritt A."/>
            <person name="Yoshinaga Y."/>
            <person name="Zwiers L.-H."/>
            <person name="Turgeon B."/>
            <person name="Goodwin S."/>
            <person name="Spatafora J."/>
            <person name="Crous P."/>
            <person name="Grigoriev I."/>
        </authorList>
    </citation>
    <scope>NUCLEOTIDE SEQUENCE</scope>
    <source>
        <strain evidence="2">CBS 133067</strain>
    </source>
</reference>
<proteinExistence type="predicted"/>
<dbReference type="PANTHER" id="PTHR42085:SF1">
    <property type="entry name" value="F-BOX DOMAIN-CONTAINING PROTEIN"/>
    <property type="match status" value="1"/>
</dbReference>
<evidence type="ECO:0000313" key="2">
    <source>
        <dbReference type="EMBL" id="KAF2093827.1"/>
    </source>
</evidence>
<dbReference type="AlphaFoldDB" id="A0A9P4I873"/>
<evidence type="ECO:0000313" key="3">
    <source>
        <dbReference type="Proteomes" id="UP000799772"/>
    </source>
</evidence>
<dbReference type="EMBL" id="ML978136">
    <property type="protein sequence ID" value="KAF2093827.1"/>
    <property type="molecule type" value="Genomic_DNA"/>
</dbReference>
<sequence length="367" mass="43148">MAPRSRKRRTTSNRPSKAKRTKYEFKKAPGFLDLPTELRLQIYSYLLPDTPTIQPKHSLRVHPEDLVVDPEELGNVDSMRWARRLRQDRSLCDLQIMRVNKLINTETSDMLYNSLAMEIEISETEIRFLRSLAAWKPPQQLLLSQLDNALRRFKKLEVRIGLWPKQMHFWAQERLPLSQQLPWGQFTTPEDRQLKNHINWIADRLTGRYWNASGSLEDITILFTVHNKPAVRALADYMEWLLNPFRNLRNLRHASVLRIELPRSCHAIGLTKRQKEDQKVLAKRIDKMYEGICSEMCTHEPIQEPGPLVSQWQNLHAWLGKTDFKSESPLLDEILHPAWTAYDRGCVEDFAAAVESIEQPFEEYYEH</sequence>
<evidence type="ECO:0000256" key="1">
    <source>
        <dbReference type="SAM" id="MobiDB-lite"/>
    </source>
</evidence>
<feature type="region of interest" description="Disordered" evidence="1">
    <location>
        <begin position="1"/>
        <end position="21"/>
    </location>
</feature>
<dbReference type="PANTHER" id="PTHR42085">
    <property type="entry name" value="F-BOX DOMAIN-CONTAINING PROTEIN"/>
    <property type="match status" value="1"/>
</dbReference>
<dbReference type="OrthoDB" id="5600002at2759"/>
<gene>
    <name evidence="2" type="ORF">NA57DRAFT_80828</name>
</gene>
<comment type="caution">
    <text evidence="2">The sequence shown here is derived from an EMBL/GenBank/DDBJ whole genome shotgun (WGS) entry which is preliminary data.</text>
</comment>
<feature type="compositionally biased region" description="Basic residues" evidence="1">
    <location>
        <begin position="1"/>
        <end position="20"/>
    </location>
</feature>
<keyword evidence="3" id="KW-1185">Reference proteome</keyword>